<accession>A0A1F7JIN5</accession>
<dbReference type="Gene3D" id="3.10.350.10">
    <property type="entry name" value="LysM domain"/>
    <property type="match status" value="1"/>
</dbReference>
<organism evidence="3 4">
    <name type="scientific">Candidatus Roizmanbacteria bacterium RIFCSPLOWO2_02_FULL_36_11</name>
    <dbReference type="NCBI Taxonomy" id="1802071"/>
    <lineage>
        <taxon>Bacteria</taxon>
        <taxon>Candidatus Roizmaniibacteriota</taxon>
    </lineage>
</organism>
<dbReference type="Proteomes" id="UP000177418">
    <property type="component" value="Unassembled WGS sequence"/>
</dbReference>
<dbReference type="PROSITE" id="PS51782">
    <property type="entry name" value="LYSM"/>
    <property type="match status" value="1"/>
</dbReference>
<dbReference type="EMBL" id="MGAV01000002">
    <property type="protein sequence ID" value="OGK55484.1"/>
    <property type="molecule type" value="Genomic_DNA"/>
</dbReference>
<keyword evidence="1" id="KW-0812">Transmembrane</keyword>
<keyword evidence="1" id="KW-0472">Membrane</keyword>
<comment type="caution">
    <text evidence="3">The sequence shown here is derived from an EMBL/GenBank/DDBJ whole genome shotgun (WGS) entry which is preliminary data.</text>
</comment>
<dbReference type="SMART" id="SM00257">
    <property type="entry name" value="LysM"/>
    <property type="match status" value="1"/>
</dbReference>
<evidence type="ECO:0000259" key="2">
    <source>
        <dbReference type="PROSITE" id="PS51782"/>
    </source>
</evidence>
<evidence type="ECO:0000256" key="1">
    <source>
        <dbReference type="SAM" id="Phobius"/>
    </source>
</evidence>
<dbReference type="SUPFAM" id="SSF54106">
    <property type="entry name" value="LysM domain"/>
    <property type="match status" value="1"/>
</dbReference>
<keyword evidence="1" id="KW-1133">Transmembrane helix</keyword>
<evidence type="ECO:0000313" key="4">
    <source>
        <dbReference type="Proteomes" id="UP000177418"/>
    </source>
</evidence>
<protein>
    <recommendedName>
        <fullName evidence="2">LysM domain-containing protein</fullName>
    </recommendedName>
</protein>
<dbReference type="AlphaFoldDB" id="A0A1F7JIN5"/>
<feature type="domain" description="LysM" evidence="2">
    <location>
        <begin position="138"/>
        <end position="186"/>
    </location>
</feature>
<gene>
    <name evidence="3" type="ORF">A3H78_04935</name>
</gene>
<dbReference type="Pfam" id="PF01476">
    <property type="entry name" value="LysM"/>
    <property type="match status" value="1"/>
</dbReference>
<dbReference type="InterPro" id="IPR018392">
    <property type="entry name" value="LysM"/>
</dbReference>
<evidence type="ECO:0000313" key="3">
    <source>
        <dbReference type="EMBL" id="OGK55484.1"/>
    </source>
</evidence>
<name>A0A1F7JIN5_9BACT</name>
<dbReference type="CDD" id="cd00118">
    <property type="entry name" value="LysM"/>
    <property type="match status" value="1"/>
</dbReference>
<sequence length="187" mass="18909">MSRPDRGPHEAPYEATTNWGRVGCVGVIGLAAIVAAGGLFIASLGRGGSPVGPTSSPDGGQTPIGAACVPVGSDGLLAAKVRLGVMPARLEYPGGGVIDFCNVGDMRSYNNVPKGARLCRSTRDCTGSAPKAPKGCDDSVTVQKGDTPYGLAQSQGTTLDGLADCNPTISERIKDGDIRAGEVLNAP</sequence>
<proteinExistence type="predicted"/>
<dbReference type="InterPro" id="IPR036779">
    <property type="entry name" value="LysM_dom_sf"/>
</dbReference>
<feature type="transmembrane region" description="Helical" evidence="1">
    <location>
        <begin position="20"/>
        <end position="42"/>
    </location>
</feature>
<reference evidence="3 4" key="1">
    <citation type="journal article" date="2016" name="Nat. Commun.">
        <title>Thousands of microbial genomes shed light on interconnected biogeochemical processes in an aquifer system.</title>
        <authorList>
            <person name="Anantharaman K."/>
            <person name="Brown C.T."/>
            <person name="Hug L.A."/>
            <person name="Sharon I."/>
            <person name="Castelle C.J."/>
            <person name="Probst A.J."/>
            <person name="Thomas B.C."/>
            <person name="Singh A."/>
            <person name="Wilkins M.J."/>
            <person name="Karaoz U."/>
            <person name="Brodie E.L."/>
            <person name="Williams K.H."/>
            <person name="Hubbard S.S."/>
            <person name="Banfield J.F."/>
        </authorList>
    </citation>
    <scope>NUCLEOTIDE SEQUENCE [LARGE SCALE GENOMIC DNA]</scope>
</reference>